<protein>
    <submittedName>
        <fullName evidence="1">Uncharacterized protein</fullName>
    </submittedName>
</protein>
<evidence type="ECO:0000313" key="1">
    <source>
        <dbReference type="EMBL" id="CUQ01677.1"/>
    </source>
</evidence>
<proteinExistence type="predicted"/>
<accession>A0A174T0N2</accession>
<reference evidence="1 2" key="1">
    <citation type="submission" date="2015-09" db="EMBL/GenBank/DDBJ databases">
        <authorList>
            <consortium name="Pathogen Informatics"/>
        </authorList>
    </citation>
    <scope>NUCLEOTIDE SEQUENCE [LARGE SCALE GENOMIC DNA]</scope>
    <source>
        <strain evidence="1 2">2789STDY5834945</strain>
    </source>
</reference>
<sequence length="534" mass="62742">MRKHTFLFIIFLYVGTCIQVKATDQRGEYLVIGKDTLEMLTWPLGDSETLSKQIKNCISKRSFSTDCGRGYVGIWRLEADRLYLEKIIDHCGNEPYTYANIGSVFDGYKDKQGRIEASWFSGEMRTIKGKFLTYGEFGRIFEYETVYQLKNGVVTEKQTYHNMIKEASISGGHAICSILENFNGDLFPELADRKLYARIELLPHDNGKIDSLSISLRIDEGDLKTYEPDHPYVKELKRCLELIPDWDVTHLYGKKEWRIIYENIWGGKGCKARFTEHQIPDLVYLKDTLYAIREFPLQYDTRLYARLRPYVNKCFDYKCRRGYVATWELSDNRLFLKSIRRLDDKQPFPLERIFPDMKPGERIEATWYSGRPLLIYGEKLKKFREYYPIEIDSEIEKGKVLHMDVYRNYITPRDDRGYAACKKILEALDWNKDPELDGRRIVVDYTILPDMDGTIQQIQVELDTSGPAKGDQSRMVDDRITDPNHPYIKRCCDELSKVRWEVLYERKEIIPVKGSVHIQNMRGNVMDTYLEKQQ</sequence>
<dbReference type="Proteomes" id="UP000095541">
    <property type="component" value="Unassembled WGS sequence"/>
</dbReference>
<dbReference type="EMBL" id="CZBI01000003">
    <property type="protein sequence ID" value="CUQ01677.1"/>
    <property type="molecule type" value="Genomic_DNA"/>
</dbReference>
<organism evidence="1 2">
    <name type="scientific">Bacteroides thetaiotaomicron</name>
    <dbReference type="NCBI Taxonomy" id="818"/>
    <lineage>
        <taxon>Bacteria</taxon>
        <taxon>Pseudomonadati</taxon>
        <taxon>Bacteroidota</taxon>
        <taxon>Bacteroidia</taxon>
        <taxon>Bacteroidales</taxon>
        <taxon>Bacteroidaceae</taxon>
        <taxon>Bacteroides</taxon>
    </lineage>
</organism>
<evidence type="ECO:0000313" key="2">
    <source>
        <dbReference type="Proteomes" id="UP000095541"/>
    </source>
</evidence>
<gene>
    <name evidence="1" type="ORF">ERS852557_02475</name>
</gene>
<name>A0A174T0N2_BACT4</name>
<dbReference type="AlphaFoldDB" id="A0A174T0N2"/>
<dbReference type="RefSeq" id="WP_172685119.1">
    <property type="nucleotide sequence ID" value="NZ_CZBI01000003.1"/>
</dbReference>